<proteinExistence type="predicted"/>
<evidence type="ECO:0008006" key="4">
    <source>
        <dbReference type="Google" id="ProtNLM"/>
    </source>
</evidence>
<evidence type="ECO:0000256" key="1">
    <source>
        <dbReference type="SAM" id="Phobius"/>
    </source>
</evidence>
<reference evidence="3" key="1">
    <citation type="journal article" date="2012" name="PLoS Genet.">
        <title>The genomes of the fungal plant pathogens Cladosporium fulvum and Dothistroma septosporum reveal adaptation to different hosts and lifestyles but also signatures of common ancestry.</title>
        <authorList>
            <person name="de Wit P.J.G.M."/>
            <person name="van der Burgt A."/>
            <person name="Oekmen B."/>
            <person name="Stergiopoulos I."/>
            <person name="Abd-Elsalam K.A."/>
            <person name="Aerts A.L."/>
            <person name="Bahkali A.H."/>
            <person name="Beenen H.G."/>
            <person name="Chettri P."/>
            <person name="Cox M.P."/>
            <person name="Datema E."/>
            <person name="de Vries R.P."/>
            <person name="Dhillon B."/>
            <person name="Ganley A.R."/>
            <person name="Griffiths S.A."/>
            <person name="Guo Y."/>
            <person name="Hamelin R.C."/>
            <person name="Henrissat B."/>
            <person name="Kabir M.S."/>
            <person name="Jashni M.K."/>
            <person name="Kema G."/>
            <person name="Klaubauf S."/>
            <person name="Lapidus A."/>
            <person name="Levasseur A."/>
            <person name="Lindquist E."/>
            <person name="Mehrabi R."/>
            <person name="Ohm R.A."/>
            <person name="Owen T.J."/>
            <person name="Salamov A."/>
            <person name="Schwelm A."/>
            <person name="Schijlen E."/>
            <person name="Sun H."/>
            <person name="van den Burg H.A."/>
            <person name="van Ham R.C.H.J."/>
            <person name="Zhang S."/>
            <person name="Goodwin S.B."/>
            <person name="Grigoriev I.V."/>
            <person name="Collemare J."/>
            <person name="Bradshaw R.E."/>
        </authorList>
    </citation>
    <scope>NUCLEOTIDE SEQUENCE [LARGE SCALE GENOMIC DNA]</scope>
    <source>
        <strain evidence="3">NZE10 / CBS 128990</strain>
    </source>
</reference>
<reference evidence="2 3" key="2">
    <citation type="journal article" date="2012" name="PLoS Pathog.">
        <title>Diverse lifestyles and strategies of plant pathogenesis encoded in the genomes of eighteen Dothideomycetes fungi.</title>
        <authorList>
            <person name="Ohm R.A."/>
            <person name="Feau N."/>
            <person name="Henrissat B."/>
            <person name="Schoch C.L."/>
            <person name="Horwitz B.A."/>
            <person name="Barry K.W."/>
            <person name="Condon B.J."/>
            <person name="Copeland A.C."/>
            <person name="Dhillon B."/>
            <person name="Glaser F."/>
            <person name="Hesse C.N."/>
            <person name="Kosti I."/>
            <person name="LaButti K."/>
            <person name="Lindquist E.A."/>
            <person name="Lucas S."/>
            <person name="Salamov A.A."/>
            <person name="Bradshaw R.E."/>
            <person name="Ciuffetti L."/>
            <person name="Hamelin R.C."/>
            <person name="Kema G.H.J."/>
            <person name="Lawrence C."/>
            <person name="Scott J.A."/>
            <person name="Spatafora J.W."/>
            <person name="Turgeon B.G."/>
            <person name="de Wit P.J.G.M."/>
            <person name="Zhong S."/>
            <person name="Goodwin S.B."/>
            <person name="Grigoriev I.V."/>
        </authorList>
    </citation>
    <scope>NUCLEOTIDE SEQUENCE [LARGE SCALE GENOMIC DNA]</scope>
    <source>
        <strain evidence="3">NZE10 / CBS 128990</strain>
    </source>
</reference>
<dbReference type="HOGENOM" id="CLU_127761_0_0_1"/>
<feature type="transmembrane region" description="Helical" evidence="1">
    <location>
        <begin position="91"/>
        <end position="109"/>
    </location>
</feature>
<dbReference type="Proteomes" id="UP000016933">
    <property type="component" value="Unassembled WGS sequence"/>
</dbReference>
<gene>
    <name evidence="2" type="ORF">DOTSEDRAFT_54011</name>
</gene>
<sequence length="180" mass="20068">MALPDLVLATVPLIQWSLICTLLFTAGIAWSFNVFLLPIIKLNPTTTAIPQLLHITTIGARTLDPANIIVALVLVLVSVLQAVYSDFSITTSWRVTALAAFILFQVAWWERLTVFPLERQAKATQERLEGAKGAESREGTWMKERDRAQFSKLLSRWGLMHMGRGTPPLIAVGMLIVWRG</sequence>
<organism evidence="2 3">
    <name type="scientific">Dothistroma septosporum (strain NZE10 / CBS 128990)</name>
    <name type="common">Red band needle blight fungus</name>
    <name type="synonym">Mycosphaerella pini</name>
    <dbReference type="NCBI Taxonomy" id="675120"/>
    <lineage>
        <taxon>Eukaryota</taxon>
        <taxon>Fungi</taxon>
        <taxon>Dikarya</taxon>
        <taxon>Ascomycota</taxon>
        <taxon>Pezizomycotina</taxon>
        <taxon>Dothideomycetes</taxon>
        <taxon>Dothideomycetidae</taxon>
        <taxon>Mycosphaerellales</taxon>
        <taxon>Mycosphaerellaceae</taxon>
        <taxon>Dothistroma</taxon>
    </lineage>
</organism>
<name>M2WM29_DOTSN</name>
<dbReference type="eggNOG" id="ENOG502SW17">
    <property type="taxonomic scope" value="Eukaryota"/>
</dbReference>
<feature type="transmembrane region" description="Helical" evidence="1">
    <location>
        <begin position="13"/>
        <end position="36"/>
    </location>
</feature>
<keyword evidence="3" id="KW-1185">Reference proteome</keyword>
<keyword evidence="1" id="KW-0812">Transmembrane</keyword>
<keyword evidence="1" id="KW-0472">Membrane</keyword>
<accession>M2WM29</accession>
<dbReference type="AlphaFoldDB" id="M2WM29"/>
<dbReference type="EMBL" id="KB446540">
    <property type="protein sequence ID" value="EME43098.1"/>
    <property type="molecule type" value="Genomic_DNA"/>
</dbReference>
<feature type="transmembrane region" description="Helical" evidence="1">
    <location>
        <begin position="66"/>
        <end position="85"/>
    </location>
</feature>
<dbReference type="InterPro" id="IPR013901">
    <property type="entry name" value="Anthrone_oxy"/>
</dbReference>
<evidence type="ECO:0000313" key="3">
    <source>
        <dbReference type="Proteomes" id="UP000016933"/>
    </source>
</evidence>
<evidence type="ECO:0000313" key="2">
    <source>
        <dbReference type="EMBL" id="EME43098.1"/>
    </source>
</evidence>
<keyword evidence="1" id="KW-1133">Transmembrane helix</keyword>
<dbReference type="OMA" id="VAWWERV"/>
<dbReference type="OrthoDB" id="3648235at2759"/>
<dbReference type="Pfam" id="PF08592">
    <property type="entry name" value="Anthrone_oxy"/>
    <property type="match status" value="1"/>
</dbReference>
<protein>
    <recommendedName>
        <fullName evidence="4">DUF1772-domain-containing protein</fullName>
    </recommendedName>
</protein>